<evidence type="ECO:0000313" key="1">
    <source>
        <dbReference type="EMBL" id="MFI0576195.1"/>
    </source>
</evidence>
<evidence type="ECO:0008006" key="3">
    <source>
        <dbReference type="Google" id="ProtNLM"/>
    </source>
</evidence>
<comment type="caution">
    <text evidence="1">The sequence shown here is derived from an EMBL/GenBank/DDBJ whole genome shotgun (WGS) entry which is preliminary data.</text>
</comment>
<proteinExistence type="predicted"/>
<protein>
    <recommendedName>
        <fullName evidence="3">DUF397 domain-containing protein</fullName>
    </recommendedName>
</protein>
<name>A0ABW7S7F2_STRTE</name>
<reference evidence="1 2" key="1">
    <citation type="submission" date="2024-10" db="EMBL/GenBank/DDBJ databases">
        <authorList>
            <person name="Wannawong T."/>
            <person name="Kuncharoen N."/>
            <person name="Mhuantong W."/>
        </authorList>
    </citation>
    <scope>NUCLEOTIDE SEQUENCE [LARGE SCALE GENOMIC DNA]</scope>
    <source>
        <strain evidence="1 2">CALK1-4</strain>
    </source>
</reference>
<organism evidence="1 2">
    <name type="scientific">Streptomyces tendae</name>
    <dbReference type="NCBI Taxonomy" id="1932"/>
    <lineage>
        <taxon>Bacteria</taxon>
        <taxon>Bacillati</taxon>
        <taxon>Actinomycetota</taxon>
        <taxon>Actinomycetes</taxon>
        <taxon>Kitasatosporales</taxon>
        <taxon>Streptomycetaceae</taxon>
        <taxon>Streptomyces</taxon>
    </lineage>
</organism>
<sequence>MSSVIRDFNGPPRQLMVGLCPRDGKATFLSRADAKRAARGMFPGQHHRPVRCGDRWHFERIRGGS</sequence>
<keyword evidence="2" id="KW-1185">Reference proteome</keyword>
<gene>
    <name evidence="1" type="ORF">ACH3YB_31670</name>
</gene>
<dbReference type="RefSeq" id="WP_398353437.1">
    <property type="nucleotide sequence ID" value="NZ_JBIQWK010000011.1"/>
</dbReference>
<dbReference type="EMBL" id="JBIQWK010000011">
    <property type="protein sequence ID" value="MFI0576195.1"/>
    <property type="molecule type" value="Genomic_DNA"/>
</dbReference>
<accession>A0ABW7S7F2</accession>
<dbReference type="Proteomes" id="UP001610810">
    <property type="component" value="Unassembled WGS sequence"/>
</dbReference>
<evidence type="ECO:0000313" key="2">
    <source>
        <dbReference type="Proteomes" id="UP001610810"/>
    </source>
</evidence>